<dbReference type="InterPro" id="IPR036942">
    <property type="entry name" value="Beta-barrel_TonB_sf"/>
</dbReference>
<name>A0ABX1CWW4_9FLAO</name>
<dbReference type="Pfam" id="PF00593">
    <property type="entry name" value="TonB_dep_Rec_b-barrel"/>
    <property type="match status" value="1"/>
</dbReference>
<dbReference type="Gene3D" id="2.40.170.20">
    <property type="entry name" value="TonB-dependent receptor, beta-barrel domain"/>
    <property type="match status" value="1"/>
</dbReference>
<sequence length="610" mass="68262">MMKKSNFYIFLSLILYPVYGYGQHDSITQLEEVILSDIHLFRNSETNQVQVLSDSVLEQNSPALTSLLKFNTPLFFRENGPGMVASASFRGTSASQTAVVWNGININSQFTGQTDFNTLLTSGYDNVAVRSGGGAVLYGSGAIGGSVHLNNKFRFGSGFDTGLQLEYGSFETFYGSANATYASDALSLQFNLARQSSENDFPYPNSEKSNENGDYQNSAVSAAAAYILNEQNILKFYSNFYDGDRGFSGTLSLASRSKYEDLNTRNLLEWNNYSGSFISRLKVAYLTEAYKYFENRSTSNYSFGKASTALTKYHLTYNAGADIEIGGLLELQQTTGKGTNIEETQERKTGSAGVMFSQNLFPFKYDLSARAEFSDKYDSPILFSAGAAYELSANYLLRLNFSRNYRIPTFNDLFWYAGGNQDLRPEKSLQAEIGQEIHLFGTHVELTAFLIDTEDLLRWVPASGGRWVPQNTEKARNYGVETIVKWSGEFQGHRFTFNGTYAYTRAIDRSLNKELIYVPTHKATASAGHAFGRMSSYFQILYNGQVYTSSDNKYILPDHTVSNAGLNYSFLQKRLHLGVKAQNIFNSEYQSMPSRPMPGRSFQCSLTFNY</sequence>
<comment type="similarity">
    <text evidence="10 11">Belongs to the TonB-dependent receptor family.</text>
</comment>
<evidence type="ECO:0000256" key="7">
    <source>
        <dbReference type="ARBA" id="ARBA00023136"/>
    </source>
</evidence>
<dbReference type="Gene3D" id="2.170.130.10">
    <property type="entry name" value="TonB-dependent receptor, plug domain"/>
    <property type="match status" value="1"/>
</dbReference>
<evidence type="ECO:0000256" key="6">
    <source>
        <dbReference type="ARBA" id="ARBA00023077"/>
    </source>
</evidence>
<evidence type="ECO:0000256" key="3">
    <source>
        <dbReference type="ARBA" id="ARBA00022452"/>
    </source>
</evidence>
<keyword evidence="3 10" id="KW-1134">Transmembrane beta strand</keyword>
<dbReference type="PANTHER" id="PTHR30069:SF29">
    <property type="entry name" value="HEMOGLOBIN AND HEMOGLOBIN-HAPTOGLOBIN-BINDING PROTEIN 1-RELATED"/>
    <property type="match status" value="1"/>
</dbReference>
<dbReference type="Pfam" id="PF07715">
    <property type="entry name" value="Plug"/>
    <property type="match status" value="1"/>
</dbReference>
<protein>
    <submittedName>
        <fullName evidence="14">TonB-dependent receptor</fullName>
    </submittedName>
</protein>
<reference evidence="14 15" key="1">
    <citation type="submission" date="2020-03" db="EMBL/GenBank/DDBJ databases">
        <title>Salinimicrobium sp. nov, isolated from SCS.</title>
        <authorList>
            <person name="Cao W.R."/>
        </authorList>
    </citation>
    <scope>NUCLEOTIDE SEQUENCE [LARGE SCALE GENOMIC DNA]</scope>
    <source>
        <strain evidence="15">J15B91</strain>
    </source>
</reference>
<evidence type="ECO:0000256" key="2">
    <source>
        <dbReference type="ARBA" id="ARBA00022448"/>
    </source>
</evidence>
<dbReference type="EMBL" id="JAAVJR010000003">
    <property type="protein sequence ID" value="NJW52759.1"/>
    <property type="molecule type" value="Genomic_DNA"/>
</dbReference>
<evidence type="ECO:0000256" key="9">
    <source>
        <dbReference type="ARBA" id="ARBA00023237"/>
    </source>
</evidence>
<feature type="domain" description="TonB-dependent receptor plug" evidence="13">
    <location>
        <begin position="46"/>
        <end position="145"/>
    </location>
</feature>
<evidence type="ECO:0000256" key="1">
    <source>
        <dbReference type="ARBA" id="ARBA00004571"/>
    </source>
</evidence>
<dbReference type="PANTHER" id="PTHR30069">
    <property type="entry name" value="TONB-DEPENDENT OUTER MEMBRANE RECEPTOR"/>
    <property type="match status" value="1"/>
</dbReference>
<keyword evidence="15" id="KW-1185">Reference proteome</keyword>
<comment type="caution">
    <text evidence="14">The sequence shown here is derived from an EMBL/GenBank/DDBJ whole genome shotgun (WGS) entry which is preliminary data.</text>
</comment>
<dbReference type="InterPro" id="IPR037066">
    <property type="entry name" value="Plug_dom_sf"/>
</dbReference>
<dbReference type="InterPro" id="IPR012910">
    <property type="entry name" value="Plug_dom"/>
</dbReference>
<keyword evidence="9 10" id="KW-0998">Cell outer membrane</keyword>
<evidence type="ECO:0000313" key="15">
    <source>
        <dbReference type="Proteomes" id="UP000703674"/>
    </source>
</evidence>
<evidence type="ECO:0000256" key="5">
    <source>
        <dbReference type="ARBA" id="ARBA00022729"/>
    </source>
</evidence>
<dbReference type="PROSITE" id="PS52016">
    <property type="entry name" value="TONB_DEPENDENT_REC_3"/>
    <property type="match status" value="1"/>
</dbReference>
<dbReference type="InterPro" id="IPR039426">
    <property type="entry name" value="TonB-dep_rcpt-like"/>
</dbReference>
<dbReference type="SUPFAM" id="SSF56935">
    <property type="entry name" value="Porins"/>
    <property type="match status" value="1"/>
</dbReference>
<keyword evidence="2 10" id="KW-0813">Transport</keyword>
<comment type="subcellular location">
    <subcellularLocation>
        <location evidence="1 10">Cell outer membrane</location>
        <topology evidence="1 10">Multi-pass membrane protein</topology>
    </subcellularLocation>
</comment>
<gene>
    <name evidence="14" type="ORF">HC175_07475</name>
</gene>
<evidence type="ECO:0000256" key="11">
    <source>
        <dbReference type="RuleBase" id="RU003357"/>
    </source>
</evidence>
<feature type="domain" description="TonB-dependent receptor-like beta-barrel" evidence="12">
    <location>
        <begin position="182"/>
        <end position="584"/>
    </location>
</feature>
<dbReference type="InterPro" id="IPR000531">
    <property type="entry name" value="Beta-barrel_TonB"/>
</dbReference>
<evidence type="ECO:0000256" key="8">
    <source>
        <dbReference type="ARBA" id="ARBA00023170"/>
    </source>
</evidence>
<evidence type="ECO:0000313" key="14">
    <source>
        <dbReference type="EMBL" id="NJW52759.1"/>
    </source>
</evidence>
<evidence type="ECO:0000256" key="10">
    <source>
        <dbReference type="PROSITE-ProRule" id="PRU01360"/>
    </source>
</evidence>
<organism evidence="14 15">
    <name type="scientific">Salinimicrobium oceani</name>
    <dbReference type="NCBI Taxonomy" id="2722702"/>
    <lineage>
        <taxon>Bacteria</taxon>
        <taxon>Pseudomonadati</taxon>
        <taxon>Bacteroidota</taxon>
        <taxon>Flavobacteriia</taxon>
        <taxon>Flavobacteriales</taxon>
        <taxon>Flavobacteriaceae</taxon>
        <taxon>Salinimicrobium</taxon>
    </lineage>
</organism>
<evidence type="ECO:0000259" key="13">
    <source>
        <dbReference type="Pfam" id="PF07715"/>
    </source>
</evidence>
<keyword evidence="6 11" id="KW-0798">TonB box</keyword>
<proteinExistence type="inferred from homology"/>
<evidence type="ECO:0000259" key="12">
    <source>
        <dbReference type="Pfam" id="PF00593"/>
    </source>
</evidence>
<keyword evidence="8 14" id="KW-0675">Receptor</keyword>
<evidence type="ECO:0000256" key="4">
    <source>
        <dbReference type="ARBA" id="ARBA00022692"/>
    </source>
</evidence>
<dbReference type="Proteomes" id="UP000703674">
    <property type="component" value="Unassembled WGS sequence"/>
</dbReference>
<keyword evidence="5" id="KW-0732">Signal</keyword>
<dbReference type="RefSeq" id="WP_168137866.1">
    <property type="nucleotide sequence ID" value="NZ_JAAVJR010000003.1"/>
</dbReference>
<keyword evidence="4 10" id="KW-0812">Transmembrane</keyword>
<keyword evidence="7 10" id="KW-0472">Membrane</keyword>
<accession>A0ABX1CWW4</accession>